<keyword evidence="16" id="KW-1185">Reference proteome</keyword>
<dbReference type="GO" id="GO:0051607">
    <property type="term" value="P:defense response to virus"/>
    <property type="evidence" value="ECO:0007669"/>
    <property type="project" value="UniProtKB-KW"/>
</dbReference>
<keyword evidence="10 13" id="KW-0411">Iron-sulfur</keyword>
<comment type="cofactor">
    <cofactor evidence="13">
        <name>iron-sulfur cluster</name>
        <dbReference type="ChEBI" id="CHEBI:30408"/>
    </cofactor>
</comment>
<evidence type="ECO:0000256" key="2">
    <source>
        <dbReference type="ARBA" id="ARBA00009189"/>
    </source>
</evidence>
<dbReference type="Gene3D" id="3.90.320.10">
    <property type="match status" value="1"/>
</dbReference>
<evidence type="ECO:0000256" key="7">
    <source>
        <dbReference type="ARBA" id="ARBA00022801"/>
    </source>
</evidence>
<dbReference type="InterPro" id="IPR022765">
    <property type="entry name" value="Dna2/Cas4_DUF83"/>
</dbReference>
<keyword evidence="5 13" id="KW-0540">Nuclease</keyword>
<evidence type="ECO:0000313" key="16">
    <source>
        <dbReference type="Proteomes" id="UP000515512"/>
    </source>
</evidence>
<dbReference type="InterPro" id="IPR051827">
    <property type="entry name" value="Cas4_exonuclease"/>
</dbReference>
<proteinExistence type="inferred from homology"/>
<evidence type="ECO:0000256" key="4">
    <source>
        <dbReference type="ARBA" id="ARBA00020049"/>
    </source>
</evidence>
<evidence type="ECO:0000256" key="3">
    <source>
        <dbReference type="ARBA" id="ARBA00012768"/>
    </source>
</evidence>
<keyword evidence="11 13" id="KW-0051">Antiviral defense</keyword>
<keyword evidence="12 13" id="KW-0464">Manganese</keyword>
<dbReference type="GO" id="GO:0004527">
    <property type="term" value="F:exonuclease activity"/>
    <property type="evidence" value="ECO:0007669"/>
    <property type="project" value="UniProtKB-KW"/>
</dbReference>
<evidence type="ECO:0000256" key="12">
    <source>
        <dbReference type="ARBA" id="ARBA00023211"/>
    </source>
</evidence>
<keyword evidence="9 13" id="KW-0408">Iron</keyword>
<evidence type="ECO:0000256" key="8">
    <source>
        <dbReference type="ARBA" id="ARBA00022839"/>
    </source>
</evidence>
<comment type="cofactor">
    <cofactor evidence="1">
        <name>[4Fe-4S] cluster</name>
        <dbReference type="ChEBI" id="CHEBI:49883"/>
    </cofactor>
</comment>
<dbReference type="InterPro" id="IPR011604">
    <property type="entry name" value="PDDEXK-like_dom_sf"/>
</dbReference>
<keyword evidence="8 13" id="KW-0269">Exonuclease</keyword>
<dbReference type="NCBIfam" id="TIGR00372">
    <property type="entry name" value="cas4"/>
    <property type="match status" value="1"/>
</dbReference>
<evidence type="ECO:0000256" key="10">
    <source>
        <dbReference type="ARBA" id="ARBA00023014"/>
    </source>
</evidence>
<keyword evidence="7 13" id="KW-0378">Hydrolase</keyword>
<evidence type="ECO:0000256" key="11">
    <source>
        <dbReference type="ARBA" id="ARBA00023118"/>
    </source>
</evidence>
<dbReference type="GO" id="GO:0051536">
    <property type="term" value="F:iron-sulfur cluster binding"/>
    <property type="evidence" value="ECO:0007669"/>
    <property type="project" value="UniProtKB-KW"/>
</dbReference>
<dbReference type="PANTHER" id="PTHR36531:SF6">
    <property type="entry name" value="DNA REPLICATION ATP-DEPENDENT HELICASE_NUCLEASE DNA2"/>
    <property type="match status" value="1"/>
</dbReference>
<gene>
    <name evidence="15" type="primary">cas4</name>
    <name evidence="15" type="ORF">H0264_18465</name>
</gene>
<dbReference type="PANTHER" id="PTHR36531">
    <property type="entry name" value="CRISPR-ASSOCIATED EXONUCLEASE CAS4"/>
    <property type="match status" value="1"/>
</dbReference>
<evidence type="ECO:0000256" key="13">
    <source>
        <dbReference type="RuleBase" id="RU365022"/>
    </source>
</evidence>
<evidence type="ECO:0000256" key="5">
    <source>
        <dbReference type="ARBA" id="ARBA00022722"/>
    </source>
</evidence>
<name>A0A7D6ZU44_9NOCA</name>
<keyword evidence="6 13" id="KW-0479">Metal-binding</keyword>
<comment type="function">
    <text evidence="13">CRISPR (clustered regularly interspaced short palindromic repeat) is an adaptive immune system that provides protection against mobile genetic elements (viruses, transposable elements and conjugative plasmids). CRISPR clusters contain sequences complementary to antecedent mobile elements and target invading nucleic acids. CRISPR clusters are transcribed and processed into CRISPR RNA (crRNA).</text>
</comment>
<feature type="domain" description="DUF83" evidence="14">
    <location>
        <begin position="16"/>
        <end position="190"/>
    </location>
</feature>
<accession>A0A7D6ZU44</accession>
<dbReference type="EC" id="3.1.12.1" evidence="3 13"/>
<evidence type="ECO:0000256" key="1">
    <source>
        <dbReference type="ARBA" id="ARBA00001966"/>
    </source>
</evidence>
<dbReference type="GO" id="GO:0046872">
    <property type="term" value="F:metal ion binding"/>
    <property type="evidence" value="ECO:0007669"/>
    <property type="project" value="UniProtKB-KW"/>
</dbReference>
<dbReference type="EMBL" id="CP059399">
    <property type="protein sequence ID" value="QLY33945.1"/>
    <property type="molecule type" value="Genomic_DNA"/>
</dbReference>
<dbReference type="KEGG" id="nhu:H0264_18465"/>
<reference evidence="15 16" key="1">
    <citation type="submission" date="2020-07" db="EMBL/GenBank/DDBJ databases">
        <authorList>
            <person name="Zhuang K."/>
            <person name="Ran Y."/>
        </authorList>
    </citation>
    <scope>NUCLEOTIDE SEQUENCE [LARGE SCALE GENOMIC DNA]</scope>
    <source>
        <strain evidence="15 16">WCH-YHL-001</strain>
    </source>
</reference>
<evidence type="ECO:0000256" key="9">
    <source>
        <dbReference type="ARBA" id="ARBA00023004"/>
    </source>
</evidence>
<dbReference type="AlphaFoldDB" id="A0A7D6ZU44"/>
<dbReference type="Proteomes" id="UP000515512">
    <property type="component" value="Chromosome"/>
</dbReference>
<comment type="similarity">
    <text evidence="2 13">Belongs to the CRISPR-associated exonuclease Cas4 family.</text>
</comment>
<evidence type="ECO:0000256" key="6">
    <source>
        <dbReference type="ARBA" id="ARBA00022723"/>
    </source>
</evidence>
<sequence>MDDPASGDARWSVPISAIEHYAYCPRQAVLIWQEAYFESNADTVRGDIAHAAVDRGGTLTGRRGARVWRSLPVYSNILAIHGVCDTVEWTDAGPIPVEHKSGRYAPGGPADLQVAAQVLCLREMLEQPVPHGLVFAGKSRRRYEVQVNEALVASTTETIEALRHQMMVPIPPPPVNDHRCKRCSLRPGCMPEISSSGEIDLFTPRRPRDL</sequence>
<comment type="cofactor">
    <cofactor evidence="13">
        <name>Mg(2+)</name>
        <dbReference type="ChEBI" id="CHEBI:18420"/>
    </cofactor>
    <cofactor evidence="13">
        <name>Mn(2+)</name>
        <dbReference type="ChEBI" id="CHEBI:29035"/>
    </cofactor>
    <text evidence="13">Mg(2+) or Mn(2+) required for ssDNA cleavage activity.</text>
</comment>
<evidence type="ECO:0000259" key="14">
    <source>
        <dbReference type="Pfam" id="PF01930"/>
    </source>
</evidence>
<evidence type="ECO:0000313" key="15">
    <source>
        <dbReference type="EMBL" id="QLY33945.1"/>
    </source>
</evidence>
<organism evidence="15 16">
    <name type="scientific">Nocardia huaxiensis</name>
    <dbReference type="NCBI Taxonomy" id="2755382"/>
    <lineage>
        <taxon>Bacteria</taxon>
        <taxon>Bacillati</taxon>
        <taxon>Actinomycetota</taxon>
        <taxon>Actinomycetes</taxon>
        <taxon>Mycobacteriales</taxon>
        <taxon>Nocardiaceae</taxon>
        <taxon>Nocardia</taxon>
    </lineage>
</organism>
<dbReference type="InterPro" id="IPR013343">
    <property type="entry name" value="CRISPR-assoc_prot_Cas4"/>
</dbReference>
<protein>
    <recommendedName>
        <fullName evidence="4 13">CRISPR-associated exonuclease Cas4</fullName>
        <ecNumber evidence="3 13">3.1.12.1</ecNumber>
    </recommendedName>
</protein>
<dbReference type="Pfam" id="PF01930">
    <property type="entry name" value="Cas_Cas4"/>
    <property type="match status" value="1"/>
</dbReference>